<dbReference type="Proteomes" id="UP000689195">
    <property type="component" value="Unassembled WGS sequence"/>
</dbReference>
<dbReference type="Pfam" id="PF03031">
    <property type="entry name" value="NIF"/>
    <property type="match status" value="1"/>
</dbReference>
<dbReference type="CDD" id="cd07521">
    <property type="entry name" value="HAD_FCP1-like"/>
    <property type="match status" value="1"/>
</dbReference>
<evidence type="ECO:0000313" key="3">
    <source>
        <dbReference type="Proteomes" id="UP000689195"/>
    </source>
</evidence>
<organism evidence="2 3">
    <name type="scientific">Paramecium pentaurelia</name>
    <dbReference type="NCBI Taxonomy" id="43138"/>
    <lineage>
        <taxon>Eukaryota</taxon>
        <taxon>Sar</taxon>
        <taxon>Alveolata</taxon>
        <taxon>Ciliophora</taxon>
        <taxon>Intramacronucleata</taxon>
        <taxon>Oligohymenophorea</taxon>
        <taxon>Peniculida</taxon>
        <taxon>Parameciidae</taxon>
        <taxon>Paramecium</taxon>
    </lineage>
</organism>
<dbReference type="AlphaFoldDB" id="A0A8S1S7M6"/>
<dbReference type="PROSITE" id="PS50969">
    <property type="entry name" value="FCP1"/>
    <property type="match status" value="1"/>
</dbReference>
<name>A0A8S1S7M6_9CILI</name>
<dbReference type="FunFam" id="3.40.50.1000:FF:000093">
    <property type="entry name" value="NLI interacting factor-like phosphatase family protein"/>
    <property type="match status" value="1"/>
</dbReference>
<sequence length="294" mass="34457">MVLQQQQESCYLQNYVIKMNCLQCIKRCFKNIRQNFDGQDASFQLSTQNSQIRKKKTLVLDLDETLVHCEFKENPNFHYETILDVWHRGVLYTVYLCKRPYLREFLQQMSAYYEIIVFTAGYESYCDKVLQHIDVDRHISDYFARSNCRFVNGICLKDLSILDRPLDQLIFIDNNPNAFEMQPDNGLLIPSFLDSDEDECLLKLIPFLKQMANKSKLIPVSSFLSDYESIHGVLFNDNQVTLQCQADGDEVSLSEESFIVLEYIQKHRKTQTSQQQQKQFIKTIAQRSQTLFSG</sequence>
<evidence type="ECO:0000313" key="2">
    <source>
        <dbReference type="EMBL" id="CAD8136246.1"/>
    </source>
</evidence>
<dbReference type="SMART" id="SM00577">
    <property type="entry name" value="CPDc"/>
    <property type="match status" value="1"/>
</dbReference>
<dbReference type="InterPro" id="IPR004274">
    <property type="entry name" value="FCP1_dom"/>
</dbReference>
<accession>A0A8S1S7M6</accession>
<dbReference type="InterPro" id="IPR050365">
    <property type="entry name" value="TIM50"/>
</dbReference>
<dbReference type="PANTHER" id="PTHR12210">
    <property type="entry name" value="DULLARD PROTEIN PHOSPHATASE"/>
    <property type="match status" value="1"/>
</dbReference>
<protein>
    <recommendedName>
        <fullName evidence="1">FCP1 homology domain-containing protein</fullName>
    </recommendedName>
</protein>
<dbReference type="EMBL" id="CAJJDO010000005">
    <property type="protein sequence ID" value="CAD8136246.1"/>
    <property type="molecule type" value="Genomic_DNA"/>
</dbReference>
<dbReference type="InterPro" id="IPR011948">
    <property type="entry name" value="Dullard_phosphatase"/>
</dbReference>
<evidence type="ECO:0000259" key="1">
    <source>
        <dbReference type="PROSITE" id="PS50969"/>
    </source>
</evidence>
<keyword evidence="3" id="KW-1185">Reference proteome</keyword>
<dbReference type="GO" id="GO:0016791">
    <property type="term" value="F:phosphatase activity"/>
    <property type="evidence" value="ECO:0007669"/>
    <property type="project" value="InterPro"/>
</dbReference>
<dbReference type="NCBIfam" id="TIGR02251">
    <property type="entry name" value="HIF-SF_euk"/>
    <property type="match status" value="1"/>
</dbReference>
<proteinExistence type="predicted"/>
<dbReference type="OrthoDB" id="277011at2759"/>
<comment type="caution">
    <text evidence="2">The sequence shown here is derived from an EMBL/GenBank/DDBJ whole genome shotgun (WGS) entry which is preliminary data.</text>
</comment>
<reference evidence="2" key="1">
    <citation type="submission" date="2021-01" db="EMBL/GenBank/DDBJ databases">
        <authorList>
            <consortium name="Genoscope - CEA"/>
            <person name="William W."/>
        </authorList>
    </citation>
    <scope>NUCLEOTIDE SEQUENCE</scope>
</reference>
<feature type="domain" description="FCP1 homology" evidence="1">
    <location>
        <begin position="51"/>
        <end position="211"/>
    </location>
</feature>
<gene>
    <name evidence="2" type="ORF">PPENT_87.1.T0050052</name>
</gene>